<keyword evidence="3" id="KW-1185">Reference proteome</keyword>
<dbReference type="GeneID" id="60420699"/>
<organism evidence="2 3">
    <name type="scientific">Candidatus Nitrosocosmicus oleophilus</name>
    <dbReference type="NCBI Taxonomy" id="1353260"/>
    <lineage>
        <taxon>Archaea</taxon>
        <taxon>Nitrososphaerota</taxon>
        <taxon>Nitrososphaeria</taxon>
        <taxon>Nitrososphaerales</taxon>
        <taxon>Nitrososphaeraceae</taxon>
        <taxon>Candidatus Nitrosocosmicus</taxon>
    </lineage>
</organism>
<keyword evidence="1" id="KW-1133">Transmembrane helix</keyword>
<name>A0A654M634_9ARCH</name>
<evidence type="ECO:0000313" key="3">
    <source>
        <dbReference type="Proteomes" id="UP000058925"/>
    </source>
</evidence>
<feature type="transmembrane region" description="Helical" evidence="1">
    <location>
        <begin position="82"/>
        <end position="99"/>
    </location>
</feature>
<dbReference type="Proteomes" id="UP000058925">
    <property type="component" value="Chromosome"/>
</dbReference>
<proteinExistence type="predicted"/>
<keyword evidence="1" id="KW-0812">Transmembrane</keyword>
<dbReference type="KEGG" id="taa:NMY3_00530"/>
<sequence length="205" mass="21955">MKSNNLIWSWRNARFTAVIAAILVFIIATGHVEAGLSLLLGASPASIMGLPPTLKQRRKIIVIGILIGVFLMLGSFMAQWAIVAIPGMFLLAFGAALLLSRRTIGIVALTICLPIAGVGLSYPGLVNSVPLSLLYIIGSVVAYGWSLCFKEHKQEQPAERPLMSSKQSRNYGLRLGLMAATATTMGFALGFEHIGWLVGAALFVM</sequence>
<gene>
    <name evidence="2" type="ORF">NMY3_00530</name>
</gene>
<feature type="transmembrane region" description="Helical" evidence="1">
    <location>
        <begin position="15"/>
        <end position="40"/>
    </location>
</feature>
<dbReference type="RefSeq" id="WP_196817350.1">
    <property type="nucleotide sequence ID" value="NZ_CP012850.1"/>
</dbReference>
<dbReference type="EMBL" id="CP012850">
    <property type="protein sequence ID" value="ALI34742.1"/>
    <property type="molecule type" value="Genomic_DNA"/>
</dbReference>
<feature type="transmembrane region" description="Helical" evidence="1">
    <location>
        <begin position="106"/>
        <end position="125"/>
    </location>
</feature>
<evidence type="ECO:0000256" key="1">
    <source>
        <dbReference type="SAM" id="Phobius"/>
    </source>
</evidence>
<feature type="transmembrane region" description="Helical" evidence="1">
    <location>
        <begin position="131"/>
        <end position="150"/>
    </location>
</feature>
<evidence type="ECO:0000313" key="2">
    <source>
        <dbReference type="EMBL" id="ALI34742.1"/>
    </source>
</evidence>
<feature type="transmembrane region" description="Helical" evidence="1">
    <location>
        <begin position="60"/>
        <end position="76"/>
    </location>
</feature>
<protein>
    <submittedName>
        <fullName evidence="2">Uncharacterized protein</fullName>
    </submittedName>
</protein>
<dbReference type="AlphaFoldDB" id="A0A654M634"/>
<keyword evidence="1" id="KW-0472">Membrane</keyword>
<feature type="transmembrane region" description="Helical" evidence="1">
    <location>
        <begin position="171"/>
        <end position="204"/>
    </location>
</feature>
<reference evidence="3" key="1">
    <citation type="submission" date="2015-10" db="EMBL/GenBank/DDBJ databases">
        <title>Niche specialization of a soil ammonia-oxidizing archaeon, Candidatus Nitrosocosmicus oleophilus.</title>
        <authorList>
            <person name="Jung M.-Y."/>
            <person name="Rhee S.-K."/>
        </authorList>
    </citation>
    <scope>NUCLEOTIDE SEQUENCE [LARGE SCALE GENOMIC DNA]</scope>
    <source>
        <strain evidence="3">MY3</strain>
    </source>
</reference>
<accession>A0A654M634</accession>